<feature type="domain" description="SIS" evidence="12">
    <location>
        <begin position="466"/>
        <end position="607"/>
    </location>
</feature>
<dbReference type="InterPro" id="IPR017932">
    <property type="entry name" value="GATase_2_dom"/>
</dbReference>
<evidence type="ECO:0000256" key="5">
    <source>
        <dbReference type="ARBA" id="ARBA00022490"/>
    </source>
</evidence>
<dbReference type="InterPro" id="IPR047084">
    <property type="entry name" value="GFAT_N"/>
</dbReference>
<dbReference type="EMBL" id="JACHVB010000060">
    <property type="protein sequence ID" value="MBC2596121.1"/>
    <property type="molecule type" value="Genomic_DNA"/>
</dbReference>
<evidence type="ECO:0000256" key="8">
    <source>
        <dbReference type="ARBA" id="ARBA00022737"/>
    </source>
</evidence>
<keyword evidence="9" id="KW-0315">Glutamine amidotransferase</keyword>
<dbReference type="Pfam" id="PF01380">
    <property type="entry name" value="SIS"/>
    <property type="match status" value="2"/>
</dbReference>
<evidence type="ECO:0000256" key="10">
    <source>
        <dbReference type="HAMAP-Rule" id="MF_00164"/>
    </source>
</evidence>
<gene>
    <name evidence="10 13" type="primary">glmS</name>
    <name evidence="13" type="ORF">H5P28_17775</name>
</gene>
<comment type="subcellular location">
    <subcellularLocation>
        <location evidence="2 10">Cytoplasm</location>
    </subcellularLocation>
</comment>
<dbReference type="SUPFAM" id="SSF56235">
    <property type="entry name" value="N-terminal nucleophile aminohydrolases (Ntn hydrolases)"/>
    <property type="match status" value="1"/>
</dbReference>
<feature type="domain" description="Glutamine amidotransferase type-2" evidence="11">
    <location>
        <begin position="2"/>
        <end position="226"/>
    </location>
</feature>
<evidence type="ECO:0000259" key="12">
    <source>
        <dbReference type="PROSITE" id="PS51464"/>
    </source>
</evidence>
<evidence type="ECO:0000256" key="6">
    <source>
        <dbReference type="ARBA" id="ARBA00022576"/>
    </source>
</evidence>
<evidence type="ECO:0000256" key="3">
    <source>
        <dbReference type="ARBA" id="ARBA00012916"/>
    </source>
</evidence>
<dbReference type="CDD" id="cd05009">
    <property type="entry name" value="SIS_GlmS_GlmD_2"/>
    <property type="match status" value="1"/>
</dbReference>
<dbReference type="RefSeq" id="WP_185677036.1">
    <property type="nucleotide sequence ID" value="NZ_JACHVB010000060.1"/>
</dbReference>
<evidence type="ECO:0000256" key="4">
    <source>
        <dbReference type="ARBA" id="ARBA00016090"/>
    </source>
</evidence>
<dbReference type="GO" id="GO:0004360">
    <property type="term" value="F:glutamine-fructose-6-phosphate transaminase (isomerizing) activity"/>
    <property type="evidence" value="ECO:0007669"/>
    <property type="project" value="UniProtKB-UniRule"/>
</dbReference>
<dbReference type="GO" id="GO:0006487">
    <property type="term" value="P:protein N-linked glycosylation"/>
    <property type="evidence" value="ECO:0007669"/>
    <property type="project" value="TreeGrafter"/>
</dbReference>
<keyword evidence="14" id="KW-1185">Reference proteome</keyword>
<evidence type="ECO:0000259" key="11">
    <source>
        <dbReference type="PROSITE" id="PS51278"/>
    </source>
</evidence>
<dbReference type="GO" id="GO:0005975">
    <property type="term" value="P:carbohydrate metabolic process"/>
    <property type="evidence" value="ECO:0007669"/>
    <property type="project" value="UniProtKB-UniRule"/>
</dbReference>
<dbReference type="InterPro" id="IPR035490">
    <property type="entry name" value="GlmS/FrlB_SIS"/>
</dbReference>
<evidence type="ECO:0000313" key="13">
    <source>
        <dbReference type="EMBL" id="MBC2596121.1"/>
    </source>
</evidence>
<dbReference type="Pfam" id="PF13522">
    <property type="entry name" value="GATase_6"/>
    <property type="match status" value="1"/>
</dbReference>
<dbReference type="InterPro" id="IPR029055">
    <property type="entry name" value="Ntn_hydrolases_N"/>
</dbReference>
<evidence type="ECO:0000256" key="1">
    <source>
        <dbReference type="ARBA" id="ARBA00001031"/>
    </source>
</evidence>
<keyword evidence="6 10" id="KW-0032">Aminotransferase</keyword>
<evidence type="ECO:0000256" key="7">
    <source>
        <dbReference type="ARBA" id="ARBA00022679"/>
    </source>
</evidence>
<dbReference type="NCBIfam" id="TIGR01135">
    <property type="entry name" value="glmS"/>
    <property type="match status" value="1"/>
</dbReference>
<organism evidence="13 14">
    <name type="scientific">Ruficoccus amylovorans</name>
    <dbReference type="NCBI Taxonomy" id="1804625"/>
    <lineage>
        <taxon>Bacteria</taxon>
        <taxon>Pseudomonadati</taxon>
        <taxon>Verrucomicrobiota</taxon>
        <taxon>Opitutia</taxon>
        <taxon>Puniceicoccales</taxon>
        <taxon>Cerasicoccaceae</taxon>
        <taxon>Ruficoccus</taxon>
    </lineage>
</organism>
<dbReference type="InterPro" id="IPR035466">
    <property type="entry name" value="GlmS/AgaS_SIS"/>
</dbReference>
<evidence type="ECO:0000256" key="9">
    <source>
        <dbReference type="ARBA" id="ARBA00022962"/>
    </source>
</evidence>
<comment type="function">
    <text evidence="10">Catalyzes the first step in hexosamine metabolism, converting fructose-6P into glucosamine-6P using glutamine as a nitrogen source.</text>
</comment>
<dbReference type="GO" id="GO:0097367">
    <property type="term" value="F:carbohydrate derivative binding"/>
    <property type="evidence" value="ECO:0007669"/>
    <property type="project" value="InterPro"/>
</dbReference>
<accession>A0A842HLY5</accession>
<dbReference type="GO" id="GO:0006047">
    <property type="term" value="P:UDP-N-acetylglucosamine metabolic process"/>
    <property type="evidence" value="ECO:0007669"/>
    <property type="project" value="TreeGrafter"/>
</dbReference>
<dbReference type="GO" id="GO:0005829">
    <property type="term" value="C:cytosol"/>
    <property type="evidence" value="ECO:0007669"/>
    <property type="project" value="TreeGrafter"/>
</dbReference>
<dbReference type="EC" id="2.6.1.16" evidence="3 10"/>
<keyword evidence="8" id="KW-0677">Repeat</keyword>
<feature type="active site" description="For Fru-6P isomerization activity" evidence="10">
    <location>
        <position position="612"/>
    </location>
</feature>
<dbReference type="PROSITE" id="PS51278">
    <property type="entry name" value="GATASE_TYPE_2"/>
    <property type="match status" value="1"/>
</dbReference>
<dbReference type="SUPFAM" id="SSF53697">
    <property type="entry name" value="SIS domain"/>
    <property type="match status" value="1"/>
</dbReference>
<keyword evidence="5 10" id="KW-0963">Cytoplasm</keyword>
<dbReference type="Gene3D" id="3.60.20.10">
    <property type="entry name" value="Glutamine Phosphoribosylpyrophosphate, subunit 1, domain 1"/>
    <property type="match status" value="1"/>
</dbReference>
<comment type="caution">
    <text evidence="13">The sequence shown here is derived from an EMBL/GenBank/DDBJ whole genome shotgun (WGS) entry which is preliminary data.</text>
</comment>
<dbReference type="CDD" id="cd00714">
    <property type="entry name" value="GFAT"/>
    <property type="match status" value="1"/>
</dbReference>
<dbReference type="Proteomes" id="UP000546464">
    <property type="component" value="Unassembled WGS sequence"/>
</dbReference>
<dbReference type="PROSITE" id="PS51464">
    <property type="entry name" value="SIS"/>
    <property type="match status" value="2"/>
</dbReference>
<dbReference type="FunFam" id="3.60.20.10:FF:000006">
    <property type="entry name" value="Glutamine--fructose-6-phosphate aminotransferase [isomerizing]"/>
    <property type="match status" value="1"/>
</dbReference>
<dbReference type="FunFam" id="3.40.50.10490:FF:000001">
    <property type="entry name" value="Glutamine--fructose-6-phosphate aminotransferase [isomerizing]"/>
    <property type="match status" value="1"/>
</dbReference>
<dbReference type="PANTHER" id="PTHR10937">
    <property type="entry name" value="GLUCOSAMINE--FRUCTOSE-6-PHOSPHATE AMINOTRANSFERASE, ISOMERIZING"/>
    <property type="match status" value="1"/>
</dbReference>
<dbReference type="Gene3D" id="3.40.50.10490">
    <property type="entry name" value="Glucose-6-phosphate isomerase like protein, domain 1"/>
    <property type="match status" value="2"/>
</dbReference>
<dbReference type="CDD" id="cd05008">
    <property type="entry name" value="SIS_GlmS_GlmD_1"/>
    <property type="match status" value="1"/>
</dbReference>
<comment type="subunit">
    <text evidence="10">Homodimer.</text>
</comment>
<dbReference type="HAMAP" id="MF_00164">
    <property type="entry name" value="GlmS"/>
    <property type="match status" value="1"/>
</dbReference>
<feature type="active site" description="Nucleophile; for GATase activity" evidence="10">
    <location>
        <position position="2"/>
    </location>
</feature>
<comment type="catalytic activity">
    <reaction evidence="1 10">
        <text>D-fructose 6-phosphate + L-glutamine = D-glucosamine 6-phosphate + L-glutamate</text>
        <dbReference type="Rhea" id="RHEA:13237"/>
        <dbReference type="ChEBI" id="CHEBI:29985"/>
        <dbReference type="ChEBI" id="CHEBI:58359"/>
        <dbReference type="ChEBI" id="CHEBI:58725"/>
        <dbReference type="ChEBI" id="CHEBI:61527"/>
        <dbReference type="EC" id="2.6.1.16"/>
    </reaction>
</comment>
<feature type="initiator methionine" description="Removed" evidence="10">
    <location>
        <position position="1"/>
    </location>
</feature>
<dbReference type="InterPro" id="IPR001347">
    <property type="entry name" value="SIS_dom"/>
</dbReference>
<feature type="domain" description="SIS" evidence="12">
    <location>
        <begin position="295"/>
        <end position="434"/>
    </location>
</feature>
<protein>
    <recommendedName>
        <fullName evidence="4 10">Glutamine--fructose-6-phosphate aminotransferase [isomerizing]</fullName>
        <ecNumber evidence="3 10">2.6.1.16</ecNumber>
    </recommendedName>
    <alternativeName>
        <fullName evidence="10">D-fructose-6-phosphate amidotransferase</fullName>
    </alternativeName>
    <alternativeName>
        <fullName evidence="10">GFAT</fullName>
    </alternativeName>
    <alternativeName>
        <fullName evidence="10">Glucosamine-6-phosphate synthase</fullName>
    </alternativeName>
    <alternativeName>
        <fullName evidence="10">Hexosephosphate aminotransferase</fullName>
    </alternativeName>
    <alternativeName>
        <fullName evidence="10">L-glutamine--D-fructose-6-phosphate amidotransferase</fullName>
    </alternativeName>
</protein>
<evidence type="ECO:0000313" key="14">
    <source>
        <dbReference type="Proteomes" id="UP000546464"/>
    </source>
</evidence>
<keyword evidence="7 10" id="KW-0808">Transferase</keyword>
<dbReference type="AlphaFoldDB" id="A0A842HLY5"/>
<dbReference type="GO" id="GO:0006002">
    <property type="term" value="P:fructose 6-phosphate metabolic process"/>
    <property type="evidence" value="ECO:0007669"/>
    <property type="project" value="TreeGrafter"/>
</dbReference>
<evidence type="ECO:0000256" key="2">
    <source>
        <dbReference type="ARBA" id="ARBA00004496"/>
    </source>
</evidence>
<sequence>MCGIVGYVGKHAASSILVEGLKHLEYRGYDSSGLALSEGNDIEVIKKTGRVAVLAGLAQKRASKARMGISHTRWATHGGVTDENAHPHLSWDGKIALVHNGVIENYQALRTFLEGEGATFRSETDSEALANLIAYHYARRDKNDAAHNPLVSAVRQSLLHVEGTYGIAVICSELPDEIVGARKGSPLCIGVGQGENLIASDVAAFVGRTQNVVYLDDGQIVHLTRDDFTITTIGEETVSPVINQIDWKIEEAELGSFTHFMEKEIFEQPQALENAMRGRFSDDESTAKFGGLNLDAREWRQIDRIVFCGCGTAWHACLVAEYLIERYARIPVEVEYASEFRYRNAPLDKNALFFVVSQSGETIDTLEALREAQRKGFRVLGITNGVGATIARESDGGVYQHSGPEIGVASTKAFTAQLLISGMLSLYLGRMRDLSFGDGREMVQAFKSVPGLVSQILDQADKIKAIAERYADHQDFLFLGRQSMFPIALEGALKLKEISYIHAEGYPAAEMKHGPIALISEQCPSVVLSPHGDTLQKVLSNIAETRARKGRVIAITSAGKDFPETAADDIIRIPSAHSCVMPILATIPLQLLAYHIACKRGCDVDKPRNLAKSVTVE</sequence>
<dbReference type="InterPro" id="IPR046348">
    <property type="entry name" value="SIS_dom_sf"/>
</dbReference>
<dbReference type="PANTHER" id="PTHR10937:SF0">
    <property type="entry name" value="GLUTAMINE--FRUCTOSE-6-PHOSPHATE TRANSAMINASE (ISOMERIZING)"/>
    <property type="match status" value="1"/>
</dbReference>
<proteinExistence type="inferred from homology"/>
<reference evidence="13 14" key="1">
    <citation type="submission" date="2020-07" db="EMBL/GenBank/DDBJ databases">
        <authorList>
            <person name="Feng X."/>
        </authorList>
    </citation>
    <scope>NUCLEOTIDE SEQUENCE [LARGE SCALE GENOMIC DNA]</scope>
    <source>
        <strain evidence="13 14">JCM31066</strain>
    </source>
</reference>
<dbReference type="InterPro" id="IPR005855">
    <property type="entry name" value="GFAT"/>
</dbReference>
<dbReference type="NCBIfam" id="NF001484">
    <property type="entry name" value="PRK00331.1"/>
    <property type="match status" value="1"/>
</dbReference>
<name>A0A842HLY5_9BACT</name>